<organism evidence="2">
    <name type="scientific">Picea glauca</name>
    <name type="common">White spruce</name>
    <name type="synonym">Pinus glauca</name>
    <dbReference type="NCBI Taxonomy" id="3330"/>
    <lineage>
        <taxon>Eukaryota</taxon>
        <taxon>Viridiplantae</taxon>
        <taxon>Streptophyta</taxon>
        <taxon>Embryophyta</taxon>
        <taxon>Tracheophyta</taxon>
        <taxon>Spermatophyta</taxon>
        <taxon>Pinopsida</taxon>
        <taxon>Pinidae</taxon>
        <taxon>Conifers I</taxon>
        <taxon>Pinales</taxon>
        <taxon>Pinaceae</taxon>
        <taxon>Picea</taxon>
    </lineage>
</organism>
<feature type="signal peptide" evidence="1">
    <location>
        <begin position="1"/>
        <end position="30"/>
    </location>
</feature>
<evidence type="ECO:0000313" key="2">
    <source>
        <dbReference type="EMBL" id="KUM46791.1"/>
    </source>
</evidence>
<keyword evidence="1" id="KW-0732">Signal</keyword>
<reference evidence="2" key="1">
    <citation type="journal article" date="2015" name="Genome Biol. Evol.">
        <title>Organellar Genomes of White Spruce (Picea glauca): Assembly and Annotation.</title>
        <authorList>
            <person name="Jackman S.D."/>
            <person name="Warren R.L."/>
            <person name="Gibb E.A."/>
            <person name="Vandervalk B.P."/>
            <person name="Mohamadi H."/>
            <person name="Chu J."/>
            <person name="Raymond A."/>
            <person name="Pleasance S."/>
            <person name="Coope R."/>
            <person name="Wildung M.R."/>
            <person name="Ritland C.E."/>
            <person name="Bousquet J."/>
            <person name="Jones S.J."/>
            <person name="Bohlmann J."/>
            <person name="Birol I."/>
        </authorList>
    </citation>
    <scope>NUCLEOTIDE SEQUENCE [LARGE SCALE GENOMIC DNA]</scope>
    <source>
        <tissue evidence="2">Flushing bud</tissue>
    </source>
</reference>
<comment type="caution">
    <text evidence="2">The sequence shown here is derived from an EMBL/GenBank/DDBJ whole genome shotgun (WGS) entry which is preliminary data.</text>
</comment>
<dbReference type="EMBL" id="LKAM01000009">
    <property type="protein sequence ID" value="KUM46791.1"/>
    <property type="molecule type" value="Genomic_DNA"/>
</dbReference>
<keyword evidence="2" id="KW-0496">Mitochondrion</keyword>
<accession>A0A117NGH4</accession>
<sequence length="61" mass="6769">MDPKLGIDLAEMLVPFSLSLCLSLCLRCECFPSIPDSESFIPKSCAIRSKESIRAFRGRCS</sequence>
<proteinExistence type="predicted"/>
<feature type="chain" id="PRO_5007152023" evidence="1">
    <location>
        <begin position="31"/>
        <end position="61"/>
    </location>
</feature>
<protein>
    <submittedName>
        <fullName evidence="2">Uncharacterized protein</fullName>
    </submittedName>
</protein>
<evidence type="ECO:0000256" key="1">
    <source>
        <dbReference type="SAM" id="SignalP"/>
    </source>
</evidence>
<dbReference type="AlphaFoldDB" id="A0A117NGH4"/>
<name>A0A117NGH4_PICGL</name>
<geneLocation type="mitochondrion" evidence="2"/>
<gene>
    <name evidence="2" type="ORF">ABT39_MTgene6246</name>
</gene>